<evidence type="ECO:0000313" key="4">
    <source>
        <dbReference type="EMBL" id="QQR29754.1"/>
    </source>
</evidence>
<dbReference type="EMBL" id="CP065321">
    <property type="protein sequence ID" value="QQR30198.1"/>
    <property type="molecule type" value="Genomic_DNA"/>
</dbReference>
<proteinExistence type="predicted"/>
<name>A0AA92QWS7_9FIRM</name>
<reference evidence="5 7" key="1">
    <citation type="submission" date="2020-11" db="EMBL/GenBank/DDBJ databases">
        <title>Closed and high quality bacterial genomes of the OMM12 community.</title>
        <authorList>
            <person name="Marbouty M."/>
            <person name="Lamy-Besnier Q."/>
            <person name="Debarbieux L."/>
            <person name="Koszul R."/>
        </authorList>
    </citation>
    <scope>NUCLEOTIDE SEQUENCE [LARGE SCALE GENOMIC DNA]</scope>
    <source>
        <strain evidence="5 7">KB18</strain>
    </source>
</reference>
<evidence type="ECO:0000313" key="6">
    <source>
        <dbReference type="EMBL" id="QQR30676.1"/>
    </source>
</evidence>
<dbReference type="GO" id="GO:0003677">
    <property type="term" value="F:DNA binding"/>
    <property type="evidence" value="ECO:0007669"/>
    <property type="project" value="InterPro"/>
</dbReference>
<dbReference type="InterPro" id="IPR025161">
    <property type="entry name" value="IS402-like_dom"/>
</dbReference>
<feature type="domain" description="Insertion element IS402-like" evidence="2">
    <location>
        <begin position="3"/>
        <end position="73"/>
    </location>
</feature>
<dbReference type="EMBL" id="CP065321">
    <property type="protein sequence ID" value="QQR30676.1"/>
    <property type="molecule type" value="Genomic_DNA"/>
</dbReference>
<evidence type="ECO:0000259" key="2">
    <source>
        <dbReference type="Pfam" id="PF13340"/>
    </source>
</evidence>
<evidence type="ECO:0000259" key="1">
    <source>
        <dbReference type="Pfam" id="PF01609"/>
    </source>
</evidence>
<dbReference type="GO" id="GO:0006313">
    <property type="term" value="P:DNA transposition"/>
    <property type="evidence" value="ECO:0007669"/>
    <property type="project" value="InterPro"/>
</dbReference>
<feature type="domain" description="Transposase IS4-like" evidence="1">
    <location>
        <begin position="89"/>
        <end position="246"/>
    </location>
</feature>
<evidence type="ECO:0000313" key="5">
    <source>
        <dbReference type="EMBL" id="QQR30198.1"/>
    </source>
</evidence>
<dbReference type="PANTHER" id="PTHR30007">
    <property type="entry name" value="PHP DOMAIN PROTEIN"/>
    <property type="match status" value="1"/>
</dbReference>
<dbReference type="Proteomes" id="UP000596035">
    <property type="component" value="Chromosome"/>
</dbReference>
<protein>
    <submittedName>
        <fullName evidence="5">IS5 family transposase</fullName>
    </submittedName>
</protein>
<evidence type="ECO:0000313" key="3">
    <source>
        <dbReference type="EMBL" id="QQR29706.1"/>
    </source>
</evidence>
<accession>A0AA92QWS7</accession>
<dbReference type="AlphaFoldDB" id="A0AA92QWS7"/>
<dbReference type="InterPro" id="IPR002559">
    <property type="entry name" value="Transposase_11"/>
</dbReference>
<dbReference type="Pfam" id="PF01609">
    <property type="entry name" value="DDE_Tnp_1"/>
    <property type="match status" value="1"/>
</dbReference>
<dbReference type="EMBL" id="CP065321">
    <property type="protein sequence ID" value="QQR29706.1"/>
    <property type="molecule type" value="Genomic_DNA"/>
</dbReference>
<dbReference type="Pfam" id="PF13340">
    <property type="entry name" value="DUF4096"/>
    <property type="match status" value="1"/>
</dbReference>
<evidence type="ECO:0000313" key="7">
    <source>
        <dbReference type="Proteomes" id="UP000596035"/>
    </source>
</evidence>
<dbReference type="NCBIfam" id="NF033580">
    <property type="entry name" value="transpos_IS5_3"/>
    <property type="match status" value="1"/>
</dbReference>
<dbReference type="GO" id="GO:0004803">
    <property type="term" value="F:transposase activity"/>
    <property type="evidence" value="ECO:0007669"/>
    <property type="project" value="InterPro"/>
</dbReference>
<dbReference type="RefSeq" id="WP_088364387.1">
    <property type="nucleotide sequence ID" value="NZ_CP021422.1"/>
</dbReference>
<dbReference type="EMBL" id="CP065321">
    <property type="protein sequence ID" value="QQR29754.1"/>
    <property type="molecule type" value="Genomic_DNA"/>
</dbReference>
<sequence>MEITKEQYRKIEKYLPKQRGNVKIENLQLINAILYVAENGCKWRALPERYGKWHTVYERMNRWSKNGVLQRVFEGLQAEGIIRIKMENVCLDSTAVKVHPDGTGALKPSGRQSIGRSRGGLTTKIHMVTASDRAVVGFSLSGGQAHDAPEGIALLSEISRAEEQKYLLMDRAYEGENVRVAAVEMGFVPVVPPKRNRKDPWGYDKERYKRRNEIERYFLRLKRFRRIFTRYDKLDILFCGFIYVVMICDAVL</sequence>
<gene>
    <name evidence="5" type="ORF">I5Q82_00095</name>
    <name evidence="6" type="ORF">I5Q82_02890</name>
    <name evidence="3" type="ORF">I5Q82_17000</name>
    <name evidence="4" type="ORF">I5Q82_17290</name>
</gene>
<organism evidence="5 7">
    <name type="scientific">Acutalibacter muris</name>
    <dbReference type="NCBI Taxonomy" id="1796620"/>
    <lineage>
        <taxon>Bacteria</taxon>
        <taxon>Bacillati</taxon>
        <taxon>Bacillota</taxon>
        <taxon>Clostridia</taxon>
        <taxon>Eubacteriales</taxon>
        <taxon>Acutalibacteraceae</taxon>
        <taxon>Acutalibacter</taxon>
    </lineage>
</organism>
<dbReference type="PANTHER" id="PTHR30007:SF1">
    <property type="entry name" value="BLR1914 PROTEIN"/>
    <property type="match status" value="1"/>
</dbReference>